<sequence length="102" mass="11957">IACNKNENVISIGRVIPARYNEDLKLWNHLPIWISIKFDNHFLKCRAQLVDCTKSRDWNCRQLKSVTYVAQSEPVNGLNRKQHGQYILGLFNYDRPLTNPIM</sequence>
<dbReference type="EMBL" id="KI278463">
    <property type="protein sequence ID" value="ESA19205.1"/>
    <property type="molecule type" value="Genomic_DNA"/>
</dbReference>
<dbReference type="AlphaFoldDB" id="U9UFP2"/>
<protein>
    <submittedName>
        <fullName evidence="1">Uncharacterized protein</fullName>
    </submittedName>
</protein>
<reference evidence="1" key="1">
    <citation type="submission" date="2013-07" db="EMBL/GenBank/DDBJ databases">
        <title>The genome of an arbuscular mycorrhizal fungus provides insights into the evolution of the oldest plant symbiosis.</title>
        <authorList>
            <consortium name="DOE Joint Genome Institute"/>
            <person name="Tisserant E."/>
            <person name="Malbreil M."/>
            <person name="Kuo A."/>
            <person name="Kohler A."/>
            <person name="Symeonidi A."/>
            <person name="Balestrini R."/>
            <person name="Charron P."/>
            <person name="Duensing N."/>
            <person name="Frei-dit-Frey N."/>
            <person name="Gianinazzi-Pearson V."/>
            <person name="Gilbert B."/>
            <person name="Handa Y."/>
            <person name="Hijri M."/>
            <person name="Kaul R."/>
            <person name="Kawaguchi M."/>
            <person name="Krajinski F."/>
            <person name="Lammers P."/>
            <person name="Lapierre D."/>
            <person name="Masclaux F.G."/>
            <person name="Murat C."/>
            <person name="Morin E."/>
            <person name="Ndikumana S."/>
            <person name="Pagni M."/>
            <person name="Petitpierre D."/>
            <person name="Requena N."/>
            <person name="Rosikiewicz P."/>
            <person name="Riley R."/>
            <person name="Saito K."/>
            <person name="San Clemente H."/>
            <person name="Shapiro H."/>
            <person name="van Tuinen D."/>
            <person name="Becard G."/>
            <person name="Bonfante P."/>
            <person name="Paszkowski U."/>
            <person name="Shachar-Hill Y."/>
            <person name="Young J.P."/>
            <person name="Sanders I.R."/>
            <person name="Henrissat B."/>
            <person name="Rensing S.A."/>
            <person name="Grigoriev I.V."/>
            <person name="Corradi N."/>
            <person name="Roux C."/>
            <person name="Martin F."/>
        </authorList>
    </citation>
    <scope>NUCLEOTIDE SEQUENCE</scope>
    <source>
        <strain evidence="1">DAOM 197198</strain>
    </source>
</reference>
<evidence type="ECO:0000313" key="1">
    <source>
        <dbReference type="EMBL" id="ESA19205.1"/>
    </source>
</evidence>
<name>U9UFP2_RHIID</name>
<proteinExistence type="predicted"/>
<gene>
    <name evidence="1" type="ORF">GLOINDRAFT_92990</name>
</gene>
<feature type="non-terminal residue" evidence="1">
    <location>
        <position position="1"/>
    </location>
</feature>
<dbReference type="HOGENOM" id="CLU_2284213_0_0_1"/>
<accession>U9UFP2</accession>
<organism evidence="1">
    <name type="scientific">Rhizophagus irregularis (strain DAOM 181602 / DAOM 197198 / MUCL 43194)</name>
    <name type="common">Arbuscular mycorrhizal fungus</name>
    <name type="synonym">Glomus intraradices</name>
    <dbReference type="NCBI Taxonomy" id="747089"/>
    <lineage>
        <taxon>Eukaryota</taxon>
        <taxon>Fungi</taxon>
        <taxon>Fungi incertae sedis</taxon>
        <taxon>Mucoromycota</taxon>
        <taxon>Glomeromycotina</taxon>
        <taxon>Glomeromycetes</taxon>
        <taxon>Glomerales</taxon>
        <taxon>Glomeraceae</taxon>
        <taxon>Rhizophagus</taxon>
    </lineage>
</organism>